<dbReference type="Proteomes" id="UP000014040">
    <property type="component" value="Unassembled WGS sequence"/>
</dbReference>
<sequence>MIMHPLIIPVIRYTLKRRSLFEDFAFVCIGYEVFQCLLLYEKHAGEFEIQMN</sequence>
<organism evidence="1 2">
    <name type="scientific">Bacillus cereus VD021</name>
    <dbReference type="NCBI Taxonomy" id="1053224"/>
    <lineage>
        <taxon>Bacteria</taxon>
        <taxon>Bacillati</taxon>
        <taxon>Bacillota</taxon>
        <taxon>Bacilli</taxon>
        <taxon>Bacillales</taxon>
        <taxon>Bacillaceae</taxon>
        <taxon>Bacillus</taxon>
        <taxon>Bacillus cereus group</taxon>
    </lineage>
</organism>
<name>R8HDP4_BACCE</name>
<proteinExistence type="predicted"/>
<gene>
    <name evidence="1" type="ORF">IIC_04476</name>
</gene>
<dbReference type="EMBL" id="AHES01000046">
    <property type="protein sequence ID" value="EOO70927.1"/>
    <property type="molecule type" value="Genomic_DNA"/>
</dbReference>
<dbReference type="HOGENOM" id="CLU_207646_0_0_9"/>
<evidence type="ECO:0000313" key="1">
    <source>
        <dbReference type="EMBL" id="EOO70927.1"/>
    </source>
</evidence>
<protein>
    <submittedName>
        <fullName evidence="1">Uncharacterized protein</fullName>
    </submittedName>
</protein>
<reference evidence="1 2" key="1">
    <citation type="submission" date="2012-12" db="EMBL/GenBank/DDBJ databases">
        <title>The Genome Sequence of Bacillus cereus VD021.</title>
        <authorList>
            <consortium name="The Broad Institute Genome Sequencing Platform"/>
            <consortium name="The Broad Institute Genome Sequencing Center for Infectious Disease"/>
            <person name="Feldgarden M."/>
            <person name="Van der Auwera G.A."/>
            <person name="Mahillon J."/>
            <person name="Duprez V."/>
            <person name="Timmery S."/>
            <person name="Mattelet C."/>
            <person name="Dierick K."/>
            <person name="Sun M."/>
            <person name="Yu Z."/>
            <person name="Zhu L."/>
            <person name="Hu X."/>
            <person name="Shank E.B."/>
            <person name="Swiecicka I."/>
            <person name="Hansen B.M."/>
            <person name="Andrup L."/>
            <person name="Walker B."/>
            <person name="Young S.K."/>
            <person name="Zeng Q."/>
            <person name="Gargeya S."/>
            <person name="Fitzgerald M."/>
            <person name="Haas B."/>
            <person name="Abouelleil A."/>
            <person name="Alvarado L."/>
            <person name="Arachchi H.M."/>
            <person name="Berlin A.M."/>
            <person name="Chapman S.B."/>
            <person name="Dewar J."/>
            <person name="Goldberg J."/>
            <person name="Griggs A."/>
            <person name="Gujja S."/>
            <person name="Hansen M."/>
            <person name="Howarth C."/>
            <person name="Imamovic A."/>
            <person name="Larimer J."/>
            <person name="McCowan C."/>
            <person name="Murphy C."/>
            <person name="Neiman D."/>
            <person name="Pearson M."/>
            <person name="Priest M."/>
            <person name="Roberts A."/>
            <person name="Saif S."/>
            <person name="Shea T."/>
            <person name="Sisk P."/>
            <person name="Sykes S."/>
            <person name="Wortman J."/>
            <person name="Nusbaum C."/>
            <person name="Birren B."/>
        </authorList>
    </citation>
    <scope>NUCLEOTIDE SEQUENCE [LARGE SCALE GENOMIC DNA]</scope>
    <source>
        <strain evidence="1 2">VD021</strain>
    </source>
</reference>
<comment type="caution">
    <text evidence="1">The sequence shown here is derived from an EMBL/GenBank/DDBJ whole genome shotgun (WGS) entry which is preliminary data.</text>
</comment>
<accession>R8HDP4</accession>
<evidence type="ECO:0000313" key="2">
    <source>
        <dbReference type="Proteomes" id="UP000014040"/>
    </source>
</evidence>
<dbReference type="AlphaFoldDB" id="R8HDP4"/>